<dbReference type="AlphaFoldDB" id="A0A1T4KW77"/>
<keyword evidence="3" id="KW-1185">Reference proteome</keyword>
<organism evidence="2 3">
    <name type="scientific">Pilibacter termitis</name>
    <dbReference type="NCBI Taxonomy" id="263852"/>
    <lineage>
        <taxon>Bacteria</taxon>
        <taxon>Bacillati</taxon>
        <taxon>Bacillota</taxon>
        <taxon>Bacilli</taxon>
        <taxon>Lactobacillales</taxon>
        <taxon>Enterococcaceae</taxon>
        <taxon>Pilibacter</taxon>
    </lineage>
</organism>
<dbReference type="Gene3D" id="2.60.40.10">
    <property type="entry name" value="Immunoglobulins"/>
    <property type="match status" value="1"/>
</dbReference>
<name>A0A1T4KW77_9ENTE</name>
<evidence type="ECO:0000313" key="3">
    <source>
        <dbReference type="Proteomes" id="UP000190328"/>
    </source>
</evidence>
<dbReference type="RefSeq" id="WP_078806386.1">
    <property type="nucleotide sequence ID" value="NZ_FUXI01000003.1"/>
</dbReference>
<proteinExistence type="predicted"/>
<accession>A0A1T4KW77</accession>
<dbReference type="EMBL" id="FUXI01000003">
    <property type="protein sequence ID" value="SJZ46671.1"/>
    <property type="molecule type" value="Genomic_DNA"/>
</dbReference>
<sequence>MKNLQQIKRSFYPVWQKSKGYFRKQKVSAWAMMIFVLAQSLVSLLAFSPVKVSAVSKPAPRANWGVNYPQDVTVEYHNHELWRFYGTWADGTPYDRYDAPIYIYATGDSPANSAAAFCIEPMMPIDNYVTSGYVKNPLPALLQGNRRNGLMTALWVDIAPKRDTDPVGHEKYKMVVQSEVWKAAKGLSIEKFERVDGSIKVSNAEYKAILKVIDDAITNYDKKPSFNEQTITLKVGESITLTDTNGVLGGYDTVRDNGANVDYSKSGNTLTITAKKSSNENGQLRFYKSRMSGTPVTYQKATQQTVMAGAINDPAIFAVNLKIQKSGDLKIKKVDEESRTAVPNTKFKVEGNLLDGSQSKEVTTGSNGEVTLNDIAIDGEELTITELSVPAPYVLDSTPHKVKIKAGETVSITAENNRQKGRIRVDKELLQNLVTNGGGKTLPNSNYSFKGIKFDLSDKNKSNQAKFKRSAALHHE</sequence>
<gene>
    <name evidence="2" type="ORF">SAMN02745116_00426</name>
</gene>
<feature type="domain" description="SpaA-like prealbumin fold" evidence="1">
    <location>
        <begin position="327"/>
        <end position="417"/>
    </location>
</feature>
<dbReference type="InterPro" id="IPR013783">
    <property type="entry name" value="Ig-like_fold"/>
</dbReference>
<dbReference type="InterPro" id="IPR041033">
    <property type="entry name" value="SpaA_PFL_dom_1"/>
</dbReference>
<evidence type="ECO:0000313" key="2">
    <source>
        <dbReference type="EMBL" id="SJZ46671.1"/>
    </source>
</evidence>
<reference evidence="2 3" key="1">
    <citation type="submission" date="2017-02" db="EMBL/GenBank/DDBJ databases">
        <authorList>
            <person name="Peterson S.W."/>
        </authorList>
    </citation>
    <scope>NUCLEOTIDE SEQUENCE [LARGE SCALE GENOMIC DNA]</scope>
    <source>
        <strain evidence="2 3">ATCC BAA-1030</strain>
    </source>
</reference>
<dbReference type="OrthoDB" id="2216808at2"/>
<dbReference type="STRING" id="263852.SAMN02745116_00426"/>
<evidence type="ECO:0000259" key="1">
    <source>
        <dbReference type="Pfam" id="PF17802"/>
    </source>
</evidence>
<dbReference type="Pfam" id="PF17802">
    <property type="entry name" value="SpaA"/>
    <property type="match status" value="1"/>
</dbReference>
<dbReference type="Proteomes" id="UP000190328">
    <property type="component" value="Unassembled WGS sequence"/>
</dbReference>
<protein>
    <recommendedName>
        <fullName evidence="1">SpaA-like prealbumin fold domain-containing protein</fullName>
    </recommendedName>
</protein>